<dbReference type="AlphaFoldDB" id="A0A1G2PDM6"/>
<feature type="transmembrane region" description="Helical" evidence="1">
    <location>
        <begin position="74"/>
        <end position="92"/>
    </location>
</feature>
<evidence type="ECO:0000256" key="1">
    <source>
        <dbReference type="HAMAP-Rule" id="MF_02088"/>
    </source>
</evidence>
<comment type="subcellular location">
    <subcellularLocation>
        <location evidence="1">Cell membrane</location>
        <topology evidence="1">Multi-pass membrane protein</topology>
    </subcellularLocation>
</comment>
<dbReference type="PANTHER" id="PTHR34300">
    <property type="entry name" value="QUEUOSINE PRECURSOR TRANSPORTER-RELATED"/>
    <property type="match status" value="1"/>
</dbReference>
<dbReference type="GO" id="GO:0022857">
    <property type="term" value="F:transmembrane transporter activity"/>
    <property type="evidence" value="ECO:0007669"/>
    <property type="project" value="UniProtKB-UniRule"/>
</dbReference>
<evidence type="ECO:0000313" key="2">
    <source>
        <dbReference type="EMBL" id="OHA46438.1"/>
    </source>
</evidence>
<dbReference type="InterPro" id="IPR003744">
    <property type="entry name" value="YhhQ"/>
</dbReference>
<feature type="transmembrane region" description="Helical" evidence="1">
    <location>
        <begin position="15"/>
        <end position="34"/>
    </location>
</feature>
<dbReference type="PANTHER" id="PTHR34300:SF2">
    <property type="entry name" value="QUEUOSINE PRECURSOR TRANSPORTER-RELATED"/>
    <property type="match status" value="1"/>
</dbReference>
<accession>A0A1G2PDM6</accession>
<organism evidence="2 3">
    <name type="scientific">Candidatus Taylorbacteria bacterium RIFOXYD2_FULL_36_9</name>
    <dbReference type="NCBI Taxonomy" id="1802338"/>
    <lineage>
        <taxon>Bacteria</taxon>
        <taxon>Candidatus Tayloriibacteriota</taxon>
    </lineage>
</organism>
<comment type="function">
    <text evidence="1">Involved in the import of queuosine (Q) precursors, required for Q precursor salvage.</text>
</comment>
<keyword evidence="1" id="KW-0812">Transmembrane</keyword>
<dbReference type="HAMAP" id="MF_02088">
    <property type="entry name" value="Q_prec_transport"/>
    <property type="match status" value="1"/>
</dbReference>
<comment type="caution">
    <text evidence="2">The sequence shown here is derived from an EMBL/GenBank/DDBJ whole genome shotgun (WGS) entry which is preliminary data.</text>
</comment>
<dbReference type="Proteomes" id="UP000176965">
    <property type="component" value="Unassembled WGS sequence"/>
</dbReference>
<dbReference type="STRING" id="1802338.A2541_00510"/>
<evidence type="ECO:0000313" key="3">
    <source>
        <dbReference type="Proteomes" id="UP000176965"/>
    </source>
</evidence>
<dbReference type="GO" id="GO:0005886">
    <property type="term" value="C:plasma membrane"/>
    <property type="evidence" value="ECO:0007669"/>
    <property type="project" value="UniProtKB-SubCell"/>
</dbReference>
<keyword evidence="1" id="KW-0472">Membrane</keyword>
<dbReference type="Pfam" id="PF02592">
    <property type="entry name" value="Vut_1"/>
    <property type="match status" value="1"/>
</dbReference>
<protein>
    <recommendedName>
        <fullName evidence="1">Probable queuosine precursor transporter</fullName>
        <shortName evidence="1">Q precursor transporter</shortName>
    </recommendedName>
</protein>
<name>A0A1G2PDM6_9BACT</name>
<reference evidence="2 3" key="1">
    <citation type="journal article" date="2016" name="Nat. Commun.">
        <title>Thousands of microbial genomes shed light on interconnected biogeochemical processes in an aquifer system.</title>
        <authorList>
            <person name="Anantharaman K."/>
            <person name="Brown C.T."/>
            <person name="Hug L.A."/>
            <person name="Sharon I."/>
            <person name="Castelle C.J."/>
            <person name="Probst A.J."/>
            <person name="Thomas B.C."/>
            <person name="Singh A."/>
            <person name="Wilkins M.J."/>
            <person name="Karaoz U."/>
            <person name="Brodie E.L."/>
            <person name="Williams K.H."/>
            <person name="Hubbard S.S."/>
            <person name="Banfield J.F."/>
        </authorList>
    </citation>
    <scope>NUCLEOTIDE SEQUENCE [LARGE SCALE GENOMIC DNA]</scope>
</reference>
<sequence>MQTEPTSEVIKNSKYYFYIAVAFVAILMISNTVAVKLIGLGSLVFTGAFLIFPISYIFGDILTEVYGYKATRKIIWAGFFTQILMVFCYWLVQVMPSASVWPNQGAYESILGMVPRIVIASMIAYFCGEFANSYVMSKMKIFTEGKHLWTRTIGSTVVGQLIDSVLFTVLAFAMTVPTNVLLIMVAVQYFGKILYEIILTPITYYIVRKLKHAEGIDVYDRGISYNPFGLKE</sequence>
<feature type="transmembrane region" description="Helical" evidence="1">
    <location>
        <begin position="40"/>
        <end position="62"/>
    </location>
</feature>
<gene>
    <name evidence="2" type="ORF">A2541_00510</name>
</gene>
<keyword evidence="1" id="KW-1133">Transmembrane helix</keyword>
<proteinExistence type="inferred from homology"/>
<feature type="transmembrane region" description="Helical" evidence="1">
    <location>
        <begin position="152"/>
        <end position="174"/>
    </location>
</feature>
<keyword evidence="1" id="KW-1003">Cell membrane</keyword>
<feature type="transmembrane region" description="Helical" evidence="1">
    <location>
        <begin position="180"/>
        <end position="207"/>
    </location>
</feature>
<keyword evidence="1" id="KW-0813">Transport</keyword>
<comment type="similarity">
    <text evidence="1">Belongs to the vitamin uptake transporter (VUT/ECF) (TC 2.A.88) family. Q precursor transporter subfamily.</text>
</comment>
<dbReference type="NCBIfam" id="TIGR00697">
    <property type="entry name" value="queuosine precursor transporter"/>
    <property type="match status" value="1"/>
</dbReference>
<dbReference type="EMBL" id="MHSQ01000030">
    <property type="protein sequence ID" value="OHA46438.1"/>
    <property type="molecule type" value="Genomic_DNA"/>
</dbReference>
<feature type="transmembrane region" description="Helical" evidence="1">
    <location>
        <begin position="112"/>
        <end position="131"/>
    </location>
</feature>